<dbReference type="AlphaFoldDB" id="A0A1H0NJZ0"/>
<organism evidence="3 4">
    <name type="scientific">Pseudomonas arsenicoxydans</name>
    <dbReference type="NCBI Taxonomy" id="702115"/>
    <lineage>
        <taxon>Bacteria</taxon>
        <taxon>Pseudomonadati</taxon>
        <taxon>Pseudomonadota</taxon>
        <taxon>Gammaproteobacteria</taxon>
        <taxon>Pseudomonadales</taxon>
        <taxon>Pseudomonadaceae</taxon>
        <taxon>Pseudomonas</taxon>
    </lineage>
</organism>
<feature type="region of interest" description="Disordered" evidence="1">
    <location>
        <begin position="47"/>
        <end position="79"/>
    </location>
</feature>
<keyword evidence="2" id="KW-0732">Signal</keyword>
<name>A0A1H0NJZ0_9PSED</name>
<feature type="chain" id="PRO_5009250580" description="Secreted protein" evidence="2">
    <location>
        <begin position="23"/>
        <end position="97"/>
    </location>
</feature>
<dbReference type="Proteomes" id="UP000198827">
    <property type="component" value="Chromosome I"/>
</dbReference>
<evidence type="ECO:0000313" key="4">
    <source>
        <dbReference type="Proteomes" id="UP000198827"/>
    </source>
</evidence>
<evidence type="ECO:0000313" key="3">
    <source>
        <dbReference type="EMBL" id="SDO92670.1"/>
    </source>
</evidence>
<accession>A0A1H0NJZ0</accession>
<evidence type="ECO:0008006" key="5">
    <source>
        <dbReference type="Google" id="ProtNLM"/>
    </source>
</evidence>
<sequence>MNKVWFVSLCAVLAVTCSQAWAETVVPMKEQDSQQTKLDIDDCHDVALSESPTPPPSGTDASETHGRQHNEFYEGDQDETKTAYVNCLQARGYQVNP</sequence>
<reference evidence="3 4" key="1">
    <citation type="submission" date="2016-10" db="EMBL/GenBank/DDBJ databases">
        <authorList>
            <person name="de Groot N.N."/>
        </authorList>
    </citation>
    <scope>NUCLEOTIDE SEQUENCE [LARGE SCALE GENOMIC DNA]</scope>
    <source>
        <strain evidence="3 4">CECT 7543</strain>
    </source>
</reference>
<evidence type="ECO:0000256" key="1">
    <source>
        <dbReference type="SAM" id="MobiDB-lite"/>
    </source>
</evidence>
<dbReference type="RefSeq" id="WP_167360498.1">
    <property type="nucleotide sequence ID" value="NZ_LT629705.1"/>
</dbReference>
<proteinExistence type="predicted"/>
<evidence type="ECO:0000256" key="2">
    <source>
        <dbReference type="SAM" id="SignalP"/>
    </source>
</evidence>
<feature type="compositionally biased region" description="Basic and acidic residues" evidence="1">
    <location>
        <begin position="62"/>
        <end position="72"/>
    </location>
</feature>
<gene>
    <name evidence="3" type="ORF">SAMN04489798_4223</name>
</gene>
<dbReference type="EMBL" id="LT629705">
    <property type="protein sequence ID" value="SDO92670.1"/>
    <property type="molecule type" value="Genomic_DNA"/>
</dbReference>
<protein>
    <recommendedName>
        <fullName evidence="5">Secreted protein</fullName>
    </recommendedName>
</protein>
<feature type="signal peptide" evidence="2">
    <location>
        <begin position="1"/>
        <end position="22"/>
    </location>
</feature>